<dbReference type="OMA" id="SHFWMSG"/>
<dbReference type="FunFam" id="3.40.50.2000:FF:000026">
    <property type="entry name" value="Phosphatidylinositol N-acetylglucosaminyltransferase subunit A"/>
    <property type="match status" value="1"/>
</dbReference>
<keyword evidence="12" id="KW-1185">Reference proteome</keyword>
<organism>
    <name type="scientific">Pediculus humanus subsp. corporis</name>
    <name type="common">Body louse</name>
    <dbReference type="NCBI Taxonomy" id="121224"/>
    <lineage>
        <taxon>Eukaryota</taxon>
        <taxon>Metazoa</taxon>
        <taxon>Ecdysozoa</taxon>
        <taxon>Arthropoda</taxon>
        <taxon>Hexapoda</taxon>
        <taxon>Insecta</taxon>
        <taxon>Pterygota</taxon>
        <taxon>Neoptera</taxon>
        <taxon>Paraneoptera</taxon>
        <taxon>Psocodea</taxon>
        <taxon>Troctomorpha</taxon>
        <taxon>Phthiraptera</taxon>
        <taxon>Anoplura</taxon>
        <taxon>Pediculidae</taxon>
        <taxon>Pediculus</taxon>
    </lineage>
</organism>
<dbReference type="UniPathway" id="UPA00196"/>
<reference evidence="11" key="3">
    <citation type="submission" date="2020-05" db="UniProtKB">
        <authorList>
            <consortium name="EnsemblMetazoa"/>
        </authorList>
    </citation>
    <scope>IDENTIFICATION</scope>
    <source>
        <strain evidence="11">USDA</strain>
    </source>
</reference>
<dbReference type="eggNOG" id="KOG1111">
    <property type="taxonomic scope" value="Eukaryota"/>
</dbReference>
<dbReference type="GO" id="GO:0017176">
    <property type="term" value="F:phosphatidylinositol N-acetylglucosaminyltransferase activity"/>
    <property type="evidence" value="ECO:0007669"/>
    <property type="project" value="UniProtKB-EC"/>
</dbReference>
<keyword evidence="7" id="KW-1133">Transmembrane helix</keyword>
<dbReference type="CDD" id="cd03796">
    <property type="entry name" value="GT4_PIG-A-like"/>
    <property type="match status" value="1"/>
</dbReference>
<dbReference type="EMBL" id="AAZO01002758">
    <property type="status" value="NOT_ANNOTATED_CDS"/>
    <property type="molecule type" value="Genomic_DNA"/>
</dbReference>
<dbReference type="PANTHER" id="PTHR45871:SF1">
    <property type="entry name" value="PHOSPHATIDYLINOSITOL N-ACETYLGLUCOSAMINYLTRANSFERASE SUBUNIT A"/>
    <property type="match status" value="1"/>
</dbReference>
<feature type="domain" description="PIGA GPI anchor biosynthesis" evidence="9">
    <location>
        <begin position="36"/>
        <end position="125"/>
    </location>
</feature>
<gene>
    <name evidence="11" type="primary">8230403</name>
    <name evidence="10" type="ORF">Phum_PHUM237740</name>
</gene>
<evidence type="ECO:0000256" key="4">
    <source>
        <dbReference type="ARBA" id="ARBA00022676"/>
    </source>
</evidence>
<dbReference type="FunFam" id="3.40.50.2000:FF:000148">
    <property type="entry name" value="Phosphatidylinositol N-acetylglucosaminyltransferase subunit A"/>
    <property type="match status" value="1"/>
</dbReference>
<dbReference type="STRING" id="121224.E0VJ33"/>
<dbReference type="AlphaFoldDB" id="E0VJ33"/>
<evidence type="ECO:0000259" key="8">
    <source>
        <dbReference type="Pfam" id="PF00534"/>
    </source>
</evidence>
<dbReference type="GO" id="GO:0006506">
    <property type="term" value="P:GPI anchor biosynthetic process"/>
    <property type="evidence" value="ECO:0007669"/>
    <property type="project" value="UniProtKB-UniPathway"/>
</dbReference>
<proteinExistence type="predicted"/>
<evidence type="ECO:0000256" key="3">
    <source>
        <dbReference type="ARBA" id="ARBA00022502"/>
    </source>
</evidence>
<dbReference type="Gene3D" id="3.40.50.2000">
    <property type="entry name" value="Glycogen Phosphorylase B"/>
    <property type="match status" value="2"/>
</dbReference>
<keyword evidence="4 10" id="KW-0328">Glycosyltransferase</keyword>
<reference evidence="10" key="2">
    <citation type="submission" date="2007-04" db="EMBL/GenBank/DDBJ databases">
        <title>The genome of the human body louse.</title>
        <authorList>
            <consortium name="The Human Body Louse Genome Consortium"/>
            <person name="Kirkness E."/>
            <person name="Walenz B."/>
            <person name="Hass B."/>
            <person name="Bruggner R."/>
            <person name="Strausberg R."/>
        </authorList>
    </citation>
    <scope>NUCLEOTIDE SEQUENCE</scope>
    <source>
        <strain evidence="10">USDA</strain>
    </source>
</reference>
<accession>E0VJ33</accession>
<dbReference type="GO" id="GO:0000506">
    <property type="term" value="C:glycosylphosphatidylinositol-N-acetylglucosaminyltransferase (GPI-GnT) complex"/>
    <property type="evidence" value="ECO:0007669"/>
    <property type="project" value="InterPro"/>
</dbReference>
<name>E0VJ33_PEDHC</name>
<dbReference type="OrthoDB" id="734129at2759"/>
<evidence type="ECO:0000256" key="6">
    <source>
        <dbReference type="ARBA" id="ARBA00032160"/>
    </source>
</evidence>
<keyword evidence="7" id="KW-0812">Transmembrane</keyword>
<dbReference type="Proteomes" id="UP000009046">
    <property type="component" value="Unassembled WGS sequence"/>
</dbReference>
<evidence type="ECO:0000256" key="2">
    <source>
        <dbReference type="ARBA" id="ARBA00012420"/>
    </source>
</evidence>
<dbReference type="InterPro" id="IPR001296">
    <property type="entry name" value="Glyco_trans_1"/>
</dbReference>
<dbReference type="EC" id="2.4.1.198" evidence="2"/>
<evidence type="ECO:0000313" key="12">
    <source>
        <dbReference type="Proteomes" id="UP000009046"/>
    </source>
</evidence>
<reference evidence="10" key="1">
    <citation type="submission" date="2007-04" db="EMBL/GenBank/DDBJ databases">
        <title>Annotation of Pediculus humanus corporis strain USDA.</title>
        <authorList>
            <person name="Kirkness E."/>
            <person name="Hannick L."/>
            <person name="Hass B."/>
            <person name="Bruggner R."/>
            <person name="Lawson D."/>
            <person name="Bidwell S."/>
            <person name="Joardar V."/>
            <person name="Caler E."/>
            <person name="Walenz B."/>
            <person name="Inman J."/>
            <person name="Schobel S."/>
            <person name="Galinsky K."/>
            <person name="Amedeo P."/>
            <person name="Strausberg R."/>
        </authorList>
    </citation>
    <scope>NUCLEOTIDE SEQUENCE</scope>
    <source>
        <strain evidence="10">USDA</strain>
    </source>
</reference>
<evidence type="ECO:0000256" key="5">
    <source>
        <dbReference type="ARBA" id="ARBA00022679"/>
    </source>
</evidence>
<evidence type="ECO:0000256" key="7">
    <source>
        <dbReference type="SAM" id="Phobius"/>
    </source>
</evidence>
<dbReference type="InParanoid" id="E0VJ33"/>
<keyword evidence="7" id="KW-0472">Membrane</keyword>
<dbReference type="InterPro" id="IPR013234">
    <property type="entry name" value="PIGA_GPI_anchor_biosynthesis"/>
</dbReference>
<protein>
    <recommendedName>
        <fullName evidence="2">phosphatidylinositol N-acetylglucosaminyltransferase</fullName>
        <ecNumber evidence="2">2.4.1.198</ecNumber>
    </recommendedName>
    <alternativeName>
        <fullName evidence="6">GlcNAc-PI synthesis protein</fullName>
    </alternativeName>
</protein>
<dbReference type="InterPro" id="IPR039507">
    <property type="entry name" value="PIG-A/GPI3"/>
</dbReference>
<dbReference type="EMBL" id="DS235219">
    <property type="protein sequence ID" value="EEB13389.1"/>
    <property type="molecule type" value="Genomic_DNA"/>
</dbReference>
<evidence type="ECO:0000313" key="10">
    <source>
        <dbReference type="EMBL" id="EEB13389.1"/>
    </source>
</evidence>
<dbReference type="Pfam" id="PF08288">
    <property type="entry name" value="PIGA"/>
    <property type="match status" value="1"/>
</dbReference>
<dbReference type="KEGG" id="phu:Phum_PHUM237740"/>
<dbReference type="GeneID" id="8230403"/>
<feature type="domain" description="Glycosyl transferase family 1" evidence="8">
    <location>
        <begin position="188"/>
        <end position="331"/>
    </location>
</feature>
<dbReference type="Pfam" id="PF00534">
    <property type="entry name" value="Glycos_transf_1"/>
    <property type="match status" value="1"/>
</dbReference>
<comment type="pathway">
    <text evidence="1">Glycolipid biosynthesis; glycosylphosphatidylinositol-anchor biosynthesis.</text>
</comment>
<evidence type="ECO:0000313" key="11">
    <source>
        <dbReference type="EnsemblMetazoa" id="PHUM237740-PA"/>
    </source>
</evidence>
<evidence type="ECO:0000259" key="9">
    <source>
        <dbReference type="Pfam" id="PF08288"/>
    </source>
</evidence>
<dbReference type="PANTHER" id="PTHR45871">
    <property type="entry name" value="N-ACETYLGLUCOSAMINYL-PHOSPHATIDYLINOSITOL BIOSYNTHETIC PROTEIN"/>
    <property type="match status" value="1"/>
</dbReference>
<dbReference type="CTD" id="8230403"/>
<evidence type="ECO:0000256" key="1">
    <source>
        <dbReference type="ARBA" id="ARBA00004687"/>
    </source>
</evidence>
<keyword evidence="5 10" id="KW-0808">Transferase</keyword>
<dbReference type="HOGENOM" id="CLU_009583_19_0_1"/>
<dbReference type="SUPFAM" id="SSF53756">
    <property type="entry name" value="UDP-Glycosyltransferase/glycogen phosphorylase"/>
    <property type="match status" value="1"/>
</dbReference>
<dbReference type="EnsemblMetazoa" id="PHUM237740-RA">
    <property type="protein sequence ID" value="PHUM237740-PA"/>
    <property type="gene ID" value="PHUM237740"/>
</dbReference>
<keyword evidence="3" id="KW-0337">GPI-anchor biosynthesis</keyword>
<feature type="transmembrane region" description="Helical" evidence="7">
    <location>
        <begin position="387"/>
        <end position="408"/>
    </location>
</feature>
<dbReference type="FunCoup" id="E0VJ33">
    <property type="interactions" value="595"/>
</dbReference>
<dbReference type="VEuPathDB" id="VectorBase:PHUM237740"/>
<dbReference type="RefSeq" id="XP_002426127.1">
    <property type="nucleotide sequence ID" value="XM_002426082.1"/>
</dbReference>
<sequence length="417" mass="46444">MVSDFFYPNTGGVEEHIFNLCQCLIMAGHKVVVITHSYNDRVGIRYMTSGLKVYYLPIQTFYNQCILPTLICSLPLIRYIFIREQTTIVHGHSAFSALAHEAMIIASLLNLKTVFTDHSLFGFADTSAVITNKFLELSLANCNHCICVSHIGKENTVLRARVNSYNVSVIPNAVDAFLFTPDTACDVKNNETITIVVISRLVYRKGMDLLVGVIPEICKKYNNVNFLIGGDGPKRGLLEELRERGLQDRVILLGALKHSEVRNVLIKGQIFLNTSLTEAYCMAIVEAASCGLVVVSTNVGGIPEVLPSDLISLTEPDVQSLIVGLEKAIESVKKGLVLDPFECHKKVKSLYNWVNIAERTTLIYNKVALESTLTLAEKLRAYLKTGVLAWLLVISFTSIMLKILNYFIPQKVIYCFL</sequence>